<feature type="compositionally biased region" description="Basic and acidic residues" evidence="1">
    <location>
        <begin position="97"/>
        <end position="112"/>
    </location>
</feature>
<protein>
    <submittedName>
        <fullName evidence="2">Uncharacterized protein</fullName>
    </submittedName>
</protein>
<reference evidence="2" key="1">
    <citation type="submission" date="2020-04" db="EMBL/GenBank/DDBJ databases">
        <authorList>
            <person name="Chiriac C."/>
            <person name="Salcher M."/>
            <person name="Ghai R."/>
            <person name="Kavagutti S V."/>
        </authorList>
    </citation>
    <scope>NUCLEOTIDE SEQUENCE</scope>
</reference>
<evidence type="ECO:0000313" key="2">
    <source>
        <dbReference type="EMBL" id="CAB4165118.1"/>
    </source>
</evidence>
<gene>
    <name evidence="3" type="ORF">UFOVP1603_59</name>
    <name evidence="2" type="ORF">UFOVP833_28</name>
</gene>
<evidence type="ECO:0000256" key="1">
    <source>
        <dbReference type="SAM" id="MobiDB-lite"/>
    </source>
</evidence>
<proteinExistence type="predicted"/>
<organism evidence="2">
    <name type="scientific">uncultured Caudovirales phage</name>
    <dbReference type="NCBI Taxonomy" id="2100421"/>
    <lineage>
        <taxon>Viruses</taxon>
        <taxon>Duplodnaviria</taxon>
        <taxon>Heunggongvirae</taxon>
        <taxon>Uroviricota</taxon>
        <taxon>Caudoviricetes</taxon>
        <taxon>Peduoviridae</taxon>
        <taxon>Maltschvirus</taxon>
        <taxon>Maltschvirus maltsch</taxon>
    </lineage>
</organism>
<feature type="region of interest" description="Disordered" evidence="1">
    <location>
        <begin position="89"/>
        <end position="112"/>
    </location>
</feature>
<dbReference type="EMBL" id="LR796770">
    <property type="protein sequence ID" value="CAB4165118.1"/>
    <property type="molecule type" value="Genomic_DNA"/>
</dbReference>
<name>A0A6J5P7E9_9CAUD</name>
<accession>A0A6J5P7E9</accession>
<sequence>MPRTTHRMKALCPFALDAIEVEITYTFTPGAPEQGPSYSSGGQPADPDEVELIRVETEVNLLPDLQKMLIDWAIEHLASDDGFAVAVDQAEEDEDAARERAAEMRDEMRRER</sequence>
<feature type="region of interest" description="Disordered" evidence="1">
    <location>
        <begin position="28"/>
        <end position="48"/>
    </location>
</feature>
<evidence type="ECO:0000313" key="3">
    <source>
        <dbReference type="EMBL" id="CAB4218867.1"/>
    </source>
</evidence>
<dbReference type="EMBL" id="LR797475">
    <property type="protein sequence ID" value="CAB4218867.1"/>
    <property type="molecule type" value="Genomic_DNA"/>
</dbReference>